<dbReference type="AlphaFoldDB" id="M1UWK9"/>
<dbReference type="HOGENOM" id="CLU_023728_0_0_11"/>
<dbReference type="RefSeq" id="WP_015453153.1">
    <property type="nucleotide sequence ID" value="NC_020553.1"/>
</dbReference>
<evidence type="ECO:0000259" key="6">
    <source>
        <dbReference type="PROSITE" id="PS51935"/>
    </source>
</evidence>
<feature type="domain" description="NlpC/P60" evidence="6">
    <location>
        <begin position="395"/>
        <end position="532"/>
    </location>
</feature>
<evidence type="ECO:0000256" key="1">
    <source>
        <dbReference type="ARBA" id="ARBA00007074"/>
    </source>
</evidence>
<dbReference type="MEROPS" id="C40.011"/>
<evidence type="ECO:0000256" key="3">
    <source>
        <dbReference type="ARBA" id="ARBA00022801"/>
    </source>
</evidence>
<dbReference type="Proteomes" id="UP000011760">
    <property type="component" value="Plasmid pCC2"/>
</dbReference>
<dbReference type="InterPro" id="IPR016047">
    <property type="entry name" value="M23ase_b-sheet_dom"/>
</dbReference>
<keyword evidence="4" id="KW-0788">Thiol protease</keyword>
<keyword evidence="3" id="KW-0378">Hydrolase</keyword>
<keyword evidence="5" id="KW-0812">Transmembrane</keyword>
<dbReference type="GO" id="GO:0008234">
    <property type="term" value="F:cysteine-type peptidase activity"/>
    <property type="evidence" value="ECO:0007669"/>
    <property type="project" value="UniProtKB-KW"/>
</dbReference>
<keyword evidence="7" id="KW-0614">Plasmid</keyword>
<evidence type="ECO:0000256" key="2">
    <source>
        <dbReference type="ARBA" id="ARBA00022670"/>
    </source>
</evidence>
<proteinExistence type="inferred from homology"/>
<evidence type="ECO:0000313" key="8">
    <source>
        <dbReference type="Proteomes" id="UP000011760"/>
    </source>
</evidence>
<reference evidence="7 8" key="1">
    <citation type="submission" date="2013-02" db="EMBL/GenBank/DDBJ databases">
        <title>The complete genome sequence of Corynebacterium callunae DSM 20147.</title>
        <authorList>
            <person name="Ruckert C."/>
            <person name="Albersmeier A."/>
            <person name="Kalinowski J."/>
        </authorList>
    </citation>
    <scope>NUCLEOTIDE SEQUENCE [LARGE SCALE GENOMIC DNA]</scope>
    <source>
        <strain evidence="7 8">DSM 20147</strain>
        <plasmid evidence="7 8">pCC2</plasmid>
    </source>
</reference>
<sequence>MKKVIALVIAIVMFLILMVVTMMIPEKDLCVAGSSSGGSVVVNGDFAYPSDKDATTVTSGFGARWGENHNGVDLAGPAGTPIYAFADGRVIAAADSGVQGFGGWVVLEHNIDGKQIQTVYGHEEPGGVHVKVGDNVTKGQHIADIGNAGQSTGAHLHFEVIEGDRAAGGKAVDPQPWIDQAEKGVPESSGSADVSEESGGFAGLNARQLTIAKQIVAIGEMMGVDQKGQEIAVATAKHESQLKVYANDGSGAYQSAGASGATPEELRKSLDYPHDAVGHDHASVGTFQQQVGFWGTVEELMNPAINAKKFYEALGKVDYRSMSVGQAASTVQGNATGTGVYESEAGLAAQLVEHFKGSGSELSPEEIEALGNAVAPAGGDCGQSSSSEGGALAASGMGGRILSIAQGQFGHPYVWGGGDTTGPTSGLSGGEKGFDCSGFVLYAVFKASGGTISLPHNTVAQMNDPHLKPVSWEDRQPGDLIYVGEPGQEHHVAIYSGLENGTDMWVEAQDFGVPSGKYPVRHGEKLQVMRIGE</sequence>
<dbReference type="PANTHER" id="PTHR21666:SF270">
    <property type="entry name" value="MUREIN HYDROLASE ACTIVATOR ENVC"/>
    <property type="match status" value="1"/>
</dbReference>
<evidence type="ECO:0000313" key="7">
    <source>
        <dbReference type="EMBL" id="AGG68092.1"/>
    </source>
</evidence>
<comment type="similarity">
    <text evidence="1">Belongs to the peptidase C40 family.</text>
</comment>
<dbReference type="InterPro" id="IPR050570">
    <property type="entry name" value="Cell_wall_metabolism_enzyme"/>
</dbReference>
<dbReference type="GO" id="GO:0004222">
    <property type="term" value="F:metalloendopeptidase activity"/>
    <property type="evidence" value="ECO:0007669"/>
    <property type="project" value="TreeGrafter"/>
</dbReference>
<dbReference type="eggNOG" id="COG0739">
    <property type="taxonomic scope" value="Bacteria"/>
</dbReference>
<dbReference type="SUPFAM" id="SSF51261">
    <property type="entry name" value="Duplicated hybrid motif"/>
    <property type="match status" value="1"/>
</dbReference>
<gene>
    <name evidence="7" type="ORF">H924_13515</name>
</gene>
<dbReference type="SUPFAM" id="SSF54001">
    <property type="entry name" value="Cysteine proteinases"/>
    <property type="match status" value="1"/>
</dbReference>
<dbReference type="InterPro" id="IPR000064">
    <property type="entry name" value="NLP_P60_dom"/>
</dbReference>
<keyword evidence="5" id="KW-0472">Membrane</keyword>
<dbReference type="GO" id="GO:0006508">
    <property type="term" value="P:proteolysis"/>
    <property type="evidence" value="ECO:0007669"/>
    <property type="project" value="UniProtKB-KW"/>
</dbReference>
<accession>M1UWK9</accession>
<keyword evidence="5" id="KW-1133">Transmembrane helix</keyword>
<feature type="transmembrane region" description="Helical" evidence="5">
    <location>
        <begin position="5"/>
        <end position="24"/>
    </location>
</feature>
<dbReference type="InterPro" id="IPR038765">
    <property type="entry name" value="Papain-like_cys_pep_sf"/>
</dbReference>
<evidence type="ECO:0000256" key="4">
    <source>
        <dbReference type="ARBA" id="ARBA00022807"/>
    </source>
</evidence>
<protein>
    <recommendedName>
        <fullName evidence="6">NlpC/P60 domain-containing protein</fullName>
    </recommendedName>
</protein>
<dbReference type="Gene3D" id="3.90.1720.10">
    <property type="entry name" value="endopeptidase domain like (from Nostoc punctiforme)"/>
    <property type="match status" value="1"/>
</dbReference>
<evidence type="ECO:0000256" key="5">
    <source>
        <dbReference type="SAM" id="Phobius"/>
    </source>
</evidence>
<dbReference type="eggNOG" id="COG0791">
    <property type="taxonomic scope" value="Bacteria"/>
</dbReference>
<dbReference type="OrthoDB" id="2989771at2"/>
<dbReference type="Gene3D" id="2.70.70.10">
    <property type="entry name" value="Glucose Permease (Domain IIA)"/>
    <property type="match status" value="1"/>
</dbReference>
<dbReference type="EMBL" id="CP004356">
    <property type="protein sequence ID" value="AGG68092.1"/>
    <property type="molecule type" value="Genomic_DNA"/>
</dbReference>
<keyword evidence="2" id="KW-0645">Protease</keyword>
<dbReference type="Pfam" id="PF01551">
    <property type="entry name" value="Peptidase_M23"/>
    <property type="match status" value="1"/>
</dbReference>
<dbReference type="InterPro" id="IPR011055">
    <property type="entry name" value="Dup_hybrid_motif"/>
</dbReference>
<dbReference type="KEGG" id="ccn:H924_13515"/>
<geneLocation type="plasmid" evidence="7 8">
    <name>pCC2</name>
</geneLocation>
<name>M1UWK9_9CORY</name>
<dbReference type="Pfam" id="PF00877">
    <property type="entry name" value="NLPC_P60"/>
    <property type="match status" value="1"/>
</dbReference>
<organism evidence="7 8">
    <name type="scientific">Corynebacterium callunae DSM 20147</name>
    <dbReference type="NCBI Taxonomy" id="1121353"/>
    <lineage>
        <taxon>Bacteria</taxon>
        <taxon>Bacillati</taxon>
        <taxon>Actinomycetota</taxon>
        <taxon>Actinomycetes</taxon>
        <taxon>Mycobacteriales</taxon>
        <taxon>Corynebacteriaceae</taxon>
        <taxon>Corynebacterium</taxon>
    </lineage>
</organism>
<dbReference type="PATRIC" id="fig|1121353.3.peg.2727"/>
<dbReference type="PROSITE" id="PS51935">
    <property type="entry name" value="NLPC_P60"/>
    <property type="match status" value="1"/>
</dbReference>
<dbReference type="CDD" id="cd12797">
    <property type="entry name" value="M23_peptidase"/>
    <property type="match status" value="1"/>
</dbReference>
<dbReference type="PANTHER" id="PTHR21666">
    <property type="entry name" value="PEPTIDASE-RELATED"/>
    <property type="match status" value="1"/>
</dbReference>
<keyword evidence="8" id="KW-1185">Reference proteome</keyword>